<sequence>MKTFLILNITSGFLISILLLEFLFAGYSKYETEYILTNETLSPNNHCVYFQKNPNLIYIPFEITYKLIEQYQCPEIQNIVNKIHFININAFCNTSGENSKRSKIHTNGNQPLKEKAKTPINKVIIGHSINGMVTY</sequence>
<dbReference type="Proteomes" id="UP000321497">
    <property type="component" value="Unassembled WGS sequence"/>
</dbReference>
<evidence type="ECO:0000313" key="2">
    <source>
        <dbReference type="EMBL" id="TXD73265.1"/>
    </source>
</evidence>
<protein>
    <submittedName>
        <fullName evidence="2">Uncharacterized protein</fullName>
    </submittedName>
</protein>
<keyword evidence="1" id="KW-1133">Transmembrane helix</keyword>
<accession>A0A5C6YZR1</accession>
<feature type="transmembrane region" description="Helical" evidence="1">
    <location>
        <begin position="6"/>
        <end position="27"/>
    </location>
</feature>
<dbReference type="EMBL" id="VORT01000005">
    <property type="protein sequence ID" value="TXD73265.1"/>
    <property type="molecule type" value="Genomic_DNA"/>
</dbReference>
<name>A0A5C6YZR1_9FLAO</name>
<keyword evidence="3" id="KW-1185">Reference proteome</keyword>
<evidence type="ECO:0000313" key="3">
    <source>
        <dbReference type="Proteomes" id="UP000321497"/>
    </source>
</evidence>
<dbReference type="AlphaFoldDB" id="A0A5C6YZR1"/>
<comment type="caution">
    <text evidence="2">The sequence shown here is derived from an EMBL/GenBank/DDBJ whole genome shotgun (WGS) entry which is preliminary data.</text>
</comment>
<organism evidence="2 3">
    <name type="scientific">Aequorivita antarctica</name>
    <dbReference type="NCBI Taxonomy" id="153266"/>
    <lineage>
        <taxon>Bacteria</taxon>
        <taxon>Pseudomonadati</taxon>
        <taxon>Bacteroidota</taxon>
        <taxon>Flavobacteriia</taxon>
        <taxon>Flavobacteriales</taxon>
        <taxon>Flavobacteriaceae</taxon>
        <taxon>Aequorivita</taxon>
    </lineage>
</organism>
<keyword evidence="1" id="KW-0812">Transmembrane</keyword>
<reference evidence="2 3" key="1">
    <citation type="submission" date="2019-08" db="EMBL/GenBank/DDBJ databases">
        <title>Genome of Aequorivita antarctica SW49 (type strain).</title>
        <authorList>
            <person name="Bowman J.P."/>
        </authorList>
    </citation>
    <scope>NUCLEOTIDE SEQUENCE [LARGE SCALE GENOMIC DNA]</scope>
    <source>
        <strain evidence="2 3">SW49</strain>
    </source>
</reference>
<dbReference type="RefSeq" id="WP_111845604.1">
    <property type="nucleotide sequence ID" value="NZ_UEGI01000021.1"/>
</dbReference>
<keyword evidence="1" id="KW-0472">Membrane</keyword>
<gene>
    <name evidence="2" type="ORF">ESU54_09000</name>
</gene>
<evidence type="ECO:0000256" key="1">
    <source>
        <dbReference type="SAM" id="Phobius"/>
    </source>
</evidence>
<proteinExistence type="predicted"/>